<feature type="domain" description="BD-FAE-like" evidence="3">
    <location>
        <begin position="88"/>
        <end position="258"/>
    </location>
</feature>
<dbReference type="PANTHER" id="PTHR48081">
    <property type="entry name" value="AB HYDROLASE SUPERFAMILY PROTEIN C4A8.06C"/>
    <property type="match status" value="1"/>
</dbReference>
<feature type="signal peptide" evidence="2">
    <location>
        <begin position="1"/>
        <end position="29"/>
    </location>
</feature>
<accession>A0ABX0FQJ5</accession>
<sequence length="323" mass="35338">MRYSDFDDEVSMRLFFAAVMLVLHGAAQAADCVDPPADPTNTYDAQHTYDKLARDYPFIRIAGAELPEGVRKVADQTYVQYGSRCLKLDMYLPAGLRMPVVVLVHGGGWRSGFRSEFAPMAVRLARRGYAAVTVSYRLSGEAPYPAAIQDVQAAVRWVREHADRYQLDPARIALAGGSAGGQIASLAGVTGDVQAIINIDGLSDFTSELALKYEDDPKKNPSAAGAWFGGRYAEKSALWREASPINYVKAGMPPILFIGSAQPRFSAGRDEMMAKMSQAGVKTDKLILPDTPHSFWLFDPWLQPTVDATINFLVSVPTFGHEL</sequence>
<comment type="caution">
    <text evidence="4">The sequence shown here is derived from an EMBL/GenBank/DDBJ whole genome shotgun (WGS) entry which is preliminary data.</text>
</comment>
<dbReference type="InterPro" id="IPR050300">
    <property type="entry name" value="GDXG_lipolytic_enzyme"/>
</dbReference>
<keyword evidence="2" id="KW-0732">Signal</keyword>
<dbReference type="PANTHER" id="PTHR48081:SF13">
    <property type="entry name" value="ALPHA_BETA HYDROLASE"/>
    <property type="match status" value="1"/>
</dbReference>
<proteinExistence type="predicted"/>
<dbReference type="Gene3D" id="3.40.50.1820">
    <property type="entry name" value="alpha/beta hydrolase"/>
    <property type="match status" value="1"/>
</dbReference>
<feature type="chain" id="PRO_5045342174" evidence="2">
    <location>
        <begin position="30"/>
        <end position="323"/>
    </location>
</feature>
<reference evidence="4 5" key="1">
    <citation type="submission" date="2020-01" db="EMBL/GenBank/DDBJ databases">
        <authorList>
            <person name="Lee S.D."/>
        </authorList>
    </citation>
    <scope>NUCLEOTIDE SEQUENCE [LARGE SCALE GENOMIC DNA]</scope>
    <source>
        <strain evidence="4 5">SAP-35</strain>
    </source>
</reference>
<name>A0ABX0FQJ5_9BURK</name>
<protein>
    <submittedName>
        <fullName evidence="4">Alpha/beta hydrolase</fullName>
    </submittedName>
</protein>
<dbReference type="GO" id="GO:0016787">
    <property type="term" value="F:hydrolase activity"/>
    <property type="evidence" value="ECO:0007669"/>
    <property type="project" value="UniProtKB-KW"/>
</dbReference>
<dbReference type="SUPFAM" id="SSF53474">
    <property type="entry name" value="alpha/beta-Hydrolases"/>
    <property type="match status" value="1"/>
</dbReference>
<dbReference type="InterPro" id="IPR049492">
    <property type="entry name" value="BD-FAE-like_dom"/>
</dbReference>
<evidence type="ECO:0000256" key="2">
    <source>
        <dbReference type="SAM" id="SignalP"/>
    </source>
</evidence>
<evidence type="ECO:0000313" key="5">
    <source>
        <dbReference type="Proteomes" id="UP000666369"/>
    </source>
</evidence>
<keyword evidence="5" id="KW-1185">Reference proteome</keyword>
<dbReference type="InterPro" id="IPR029058">
    <property type="entry name" value="AB_hydrolase_fold"/>
</dbReference>
<evidence type="ECO:0000313" key="4">
    <source>
        <dbReference type="EMBL" id="NGZ86916.1"/>
    </source>
</evidence>
<organism evidence="4 5">
    <name type="scientific">Duganella aceris</name>
    <dbReference type="NCBI Taxonomy" id="2703883"/>
    <lineage>
        <taxon>Bacteria</taxon>
        <taxon>Pseudomonadati</taxon>
        <taxon>Pseudomonadota</taxon>
        <taxon>Betaproteobacteria</taxon>
        <taxon>Burkholderiales</taxon>
        <taxon>Oxalobacteraceae</taxon>
        <taxon>Telluria group</taxon>
        <taxon>Duganella</taxon>
    </lineage>
</organism>
<gene>
    <name evidence="4" type="ORF">GW587_21950</name>
</gene>
<dbReference type="EMBL" id="JAADJT010000010">
    <property type="protein sequence ID" value="NGZ86916.1"/>
    <property type="molecule type" value="Genomic_DNA"/>
</dbReference>
<evidence type="ECO:0000259" key="3">
    <source>
        <dbReference type="Pfam" id="PF20434"/>
    </source>
</evidence>
<reference evidence="5" key="2">
    <citation type="submission" date="2023-07" db="EMBL/GenBank/DDBJ databases">
        <title>Duganella aceri sp. nov., isolated from tree sap.</title>
        <authorList>
            <person name="Kim I.S."/>
        </authorList>
    </citation>
    <scope>NUCLEOTIDE SEQUENCE [LARGE SCALE GENOMIC DNA]</scope>
    <source>
        <strain evidence="5">SAP-35</strain>
    </source>
</reference>
<evidence type="ECO:0000256" key="1">
    <source>
        <dbReference type="ARBA" id="ARBA00022801"/>
    </source>
</evidence>
<dbReference type="Pfam" id="PF20434">
    <property type="entry name" value="BD-FAE"/>
    <property type="match status" value="1"/>
</dbReference>
<keyword evidence="1 4" id="KW-0378">Hydrolase</keyword>
<dbReference type="Proteomes" id="UP000666369">
    <property type="component" value="Unassembled WGS sequence"/>
</dbReference>